<accession>A0A1S1YX96</accession>
<dbReference type="InterPro" id="IPR006224">
    <property type="entry name" value="PsdUridine_synth_RluA-like_CS"/>
</dbReference>
<evidence type="ECO:0000256" key="3">
    <source>
        <dbReference type="ARBA" id="ARBA00036607"/>
    </source>
</evidence>
<dbReference type="RefSeq" id="WP_044222110.1">
    <property type="nucleotide sequence ID" value="NZ_JRYR02000001.1"/>
</dbReference>
<dbReference type="PROSITE" id="PS01129">
    <property type="entry name" value="PSI_RLU"/>
    <property type="match status" value="1"/>
</dbReference>
<evidence type="ECO:0000313" key="12">
    <source>
        <dbReference type="Proteomes" id="UP000179797"/>
    </source>
</evidence>
<reference evidence="11 12" key="1">
    <citation type="journal article" date="2012" name="Int. J. Syst. Evol. Microbiol.">
        <title>Flammeovirga pacifica sp. nov., isolated from deep-sea sediment.</title>
        <authorList>
            <person name="Xu H."/>
            <person name="Fu Y."/>
            <person name="Yang N."/>
            <person name="Ding Z."/>
            <person name="Lai Q."/>
            <person name="Zeng R."/>
        </authorList>
    </citation>
    <scope>NUCLEOTIDE SEQUENCE [LARGE SCALE GENOMIC DNA]</scope>
    <source>
        <strain evidence="12">DSM 24597 / LMG 26175 / WPAGA1</strain>
    </source>
</reference>
<dbReference type="STRING" id="915059.NH26_04415"/>
<dbReference type="InterPro" id="IPR050188">
    <property type="entry name" value="RluA_PseudoU_synthase"/>
</dbReference>
<evidence type="ECO:0000256" key="9">
    <source>
        <dbReference type="ARBA" id="ARBA00043049"/>
    </source>
</evidence>
<comment type="catalytic activity">
    <reaction evidence="3">
        <text>uridine(65) in tRNA = pseudouridine(65) in tRNA</text>
        <dbReference type="Rhea" id="RHEA:42536"/>
        <dbReference type="Rhea" id="RHEA-COMP:10103"/>
        <dbReference type="Rhea" id="RHEA-COMP:10104"/>
        <dbReference type="ChEBI" id="CHEBI:65314"/>
        <dbReference type="ChEBI" id="CHEBI:65315"/>
        <dbReference type="EC" id="5.4.99.26"/>
    </reaction>
</comment>
<evidence type="ECO:0000256" key="7">
    <source>
        <dbReference type="ARBA" id="ARBA00041803"/>
    </source>
</evidence>
<dbReference type="GO" id="GO:0000455">
    <property type="term" value="P:enzyme-directed rRNA pseudouridine synthesis"/>
    <property type="evidence" value="ECO:0007669"/>
    <property type="project" value="TreeGrafter"/>
</dbReference>
<keyword evidence="2" id="KW-0413">Isomerase</keyword>
<dbReference type="PANTHER" id="PTHR21600">
    <property type="entry name" value="MITOCHONDRIAL RNA PSEUDOURIDINE SYNTHASE"/>
    <property type="match status" value="1"/>
</dbReference>
<comment type="function">
    <text evidence="4">Responsible for synthesis of pseudouridine from uracil-65 in transfer RNAs.</text>
</comment>
<dbReference type="InterPro" id="IPR006145">
    <property type="entry name" value="PsdUridine_synth_RsuA/RluA"/>
</dbReference>
<proteinExistence type="predicted"/>
<protein>
    <recommendedName>
        <fullName evidence="6">tRNA pseudouridine synthase C</fullName>
        <ecNumber evidence="5">5.4.99.26</ecNumber>
    </recommendedName>
    <alternativeName>
        <fullName evidence="8">tRNA pseudouridine(65) synthase</fullName>
    </alternativeName>
    <alternativeName>
        <fullName evidence="9">tRNA pseudouridylate synthase C</fullName>
    </alternativeName>
    <alternativeName>
        <fullName evidence="7">tRNA-uridine isomerase C</fullName>
    </alternativeName>
</protein>
<dbReference type="GO" id="GO:0008033">
    <property type="term" value="P:tRNA processing"/>
    <property type="evidence" value="ECO:0007669"/>
    <property type="project" value="UniProtKB-KW"/>
</dbReference>
<evidence type="ECO:0000313" key="11">
    <source>
        <dbReference type="EMBL" id="OHX65644.1"/>
    </source>
</evidence>
<evidence type="ECO:0000256" key="8">
    <source>
        <dbReference type="ARBA" id="ARBA00041975"/>
    </source>
</evidence>
<dbReference type="AlphaFoldDB" id="A0A1S1YX96"/>
<dbReference type="GO" id="GO:0003723">
    <property type="term" value="F:RNA binding"/>
    <property type="evidence" value="ECO:0007669"/>
    <property type="project" value="InterPro"/>
</dbReference>
<keyword evidence="12" id="KW-1185">Reference proteome</keyword>
<name>A0A1S1YX96_FLAPC</name>
<evidence type="ECO:0000256" key="6">
    <source>
        <dbReference type="ARBA" id="ARBA00040675"/>
    </source>
</evidence>
<dbReference type="Pfam" id="PF00849">
    <property type="entry name" value="PseudoU_synth_2"/>
    <property type="match status" value="1"/>
</dbReference>
<dbReference type="EMBL" id="JRYR02000001">
    <property type="protein sequence ID" value="OHX65644.1"/>
    <property type="molecule type" value="Genomic_DNA"/>
</dbReference>
<evidence type="ECO:0000256" key="1">
    <source>
        <dbReference type="ARBA" id="ARBA00022694"/>
    </source>
</evidence>
<gene>
    <name evidence="11" type="ORF">NH26_04415</name>
</gene>
<dbReference type="SUPFAM" id="SSF55120">
    <property type="entry name" value="Pseudouridine synthase"/>
    <property type="match status" value="1"/>
</dbReference>
<evidence type="ECO:0000256" key="5">
    <source>
        <dbReference type="ARBA" id="ARBA00038943"/>
    </source>
</evidence>
<dbReference type="GO" id="GO:0160149">
    <property type="term" value="F:tRNA pseudouridine(65) synthase activity"/>
    <property type="evidence" value="ECO:0007669"/>
    <property type="project" value="UniProtKB-EC"/>
</dbReference>
<comment type="caution">
    <text evidence="11">The sequence shown here is derived from an EMBL/GenBank/DDBJ whole genome shotgun (WGS) entry which is preliminary data.</text>
</comment>
<evidence type="ECO:0000256" key="4">
    <source>
        <dbReference type="ARBA" id="ARBA00037670"/>
    </source>
</evidence>
<sequence length="230" mass="26809">MLDILFQDDHYIAINKPSGLMVHPSEITGRDSEFAIFQLRDQIGQHVYPCHRLDRATSGVLIFALSSEASAKFQQLNNEKGEVEKLYLSLVRGHLCEEKLCEKDIKNRYDKVYKSAKTFIQPLARVELDIPVGNYQTARYTLVKSRPFTGKTHQIRLHLRGENHPIIGDRRYGDHRHNNMFLEKFELDRLWLHALSYTFIHPFSGKQISIKAELPEDFKKILQKIGINYE</sequence>
<dbReference type="OrthoDB" id="9807829at2"/>
<dbReference type="InterPro" id="IPR020103">
    <property type="entry name" value="PsdUridine_synth_cat_dom_sf"/>
</dbReference>
<dbReference type="Gene3D" id="3.30.2350.10">
    <property type="entry name" value="Pseudouridine synthase"/>
    <property type="match status" value="1"/>
</dbReference>
<dbReference type="PANTHER" id="PTHR21600:SF56">
    <property type="entry name" value="TRNA PSEUDOURIDINE SYNTHASE C"/>
    <property type="match status" value="1"/>
</dbReference>
<evidence type="ECO:0000256" key="2">
    <source>
        <dbReference type="ARBA" id="ARBA00023235"/>
    </source>
</evidence>
<dbReference type="EC" id="5.4.99.26" evidence="5"/>
<organism evidence="11 12">
    <name type="scientific">Flammeovirga pacifica</name>
    <dbReference type="NCBI Taxonomy" id="915059"/>
    <lineage>
        <taxon>Bacteria</taxon>
        <taxon>Pseudomonadati</taxon>
        <taxon>Bacteroidota</taxon>
        <taxon>Cytophagia</taxon>
        <taxon>Cytophagales</taxon>
        <taxon>Flammeovirgaceae</taxon>
        <taxon>Flammeovirga</taxon>
    </lineage>
</organism>
<feature type="domain" description="Pseudouridine synthase RsuA/RluA-like" evidence="10">
    <location>
        <begin position="10"/>
        <end position="159"/>
    </location>
</feature>
<evidence type="ECO:0000259" key="10">
    <source>
        <dbReference type="Pfam" id="PF00849"/>
    </source>
</evidence>
<dbReference type="Proteomes" id="UP000179797">
    <property type="component" value="Unassembled WGS sequence"/>
</dbReference>
<keyword evidence="1" id="KW-0819">tRNA processing</keyword>